<keyword evidence="3 6" id="KW-0238">DNA-binding</keyword>
<feature type="region of interest" description="Disordered" evidence="7">
    <location>
        <begin position="546"/>
        <end position="582"/>
    </location>
</feature>
<feature type="compositionally biased region" description="Polar residues" evidence="7">
    <location>
        <begin position="899"/>
        <end position="911"/>
    </location>
</feature>
<keyword evidence="2" id="KW-0805">Transcription regulation</keyword>
<evidence type="ECO:0000256" key="1">
    <source>
        <dbReference type="ARBA" id="ARBA00004123"/>
    </source>
</evidence>
<dbReference type="InterPro" id="IPR036390">
    <property type="entry name" value="WH_DNA-bd_sf"/>
</dbReference>
<gene>
    <name evidence="9" type="ORF">BT63DRAFT_439891</name>
</gene>
<feature type="compositionally biased region" description="Basic and acidic residues" evidence="7">
    <location>
        <begin position="744"/>
        <end position="753"/>
    </location>
</feature>
<feature type="compositionally biased region" description="Polar residues" evidence="7">
    <location>
        <begin position="180"/>
        <end position="197"/>
    </location>
</feature>
<dbReference type="Proteomes" id="UP000799302">
    <property type="component" value="Unassembled WGS sequence"/>
</dbReference>
<feature type="compositionally biased region" description="Polar residues" evidence="7">
    <location>
        <begin position="728"/>
        <end position="743"/>
    </location>
</feature>
<dbReference type="OrthoDB" id="5954824at2759"/>
<dbReference type="PROSITE" id="PS00658">
    <property type="entry name" value="FORK_HEAD_2"/>
    <property type="match status" value="1"/>
</dbReference>
<dbReference type="PRINTS" id="PR00053">
    <property type="entry name" value="FORKHEAD"/>
</dbReference>
<dbReference type="CDD" id="cd00059">
    <property type="entry name" value="FH_FOX"/>
    <property type="match status" value="1"/>
</dbReference>
<keyword evidence="5 6" id="KW-0539">Nucleus</keyword>
<dbReference type="GO" id="GO:0001228">
    <property type="term" value="F:DNA-binding transcription activator activity, RNA polymerase II-specific"/>
    <property type="evidence" value="ECO:0007669"/>
    <property type="project" value="UniProtKB-ARBA"/>
</dbReference>
<dbReference type="InterPro" id="IPR036388">
    <property type="entry name" value="WH-like_DNA-bd_sf"/>
</dbReference>
<protein>
    <recommendedName>
        <fullName evidence="8">Fork-head domain-containing protein</fullName>
    </recommendedName>
</protein>
<feature type="domain" description="Fork-head" evidence="8">
    <location>
        <begin position="340"/>
        <end position="430"/>
    </location>
</feature>
<dbReference type="PROSITE" id="PS50039">
    <property type="entry name" value="FORK_HEAD_3"/>
    <property type="match status" value="1"/>
</dbReference>
<dbReference type="Pfam" id="PF00250">
    <property type="entry name" value="Forkhead"/>
    <property type="match status" value="1"/>
</dbReference>
<evidence type="ECO:0000259" key="8">
    <source>
        <dbReference type="PROSITE" id="PS50039"/>
    </source>
</evidence>
<feature type="region of interest" description="Disordered" evidence="7">
    <location>
        <begin position="296"/>
        <end position="338"/>
    </location>
</feature>
<evidence type="ECO:0000256" key="5">
    <source>
        <dbReference type="ARBA" id="ARBA00023242"/>
    </source>
</evidence>
<dbReference type="PANTHER" id="PTHR46078:SF2">
    <property type="entry name" value="FORK-HEAD DOMAIN-CONTAINING PROTEIN"/>
    <property type="match status" value="1"/>
</dbReference>
<feature type="compositionally biased region" description="Polar residues" evidence="7">
    <location>
        <begin position="448"/>
        <end position="460"/>
    </location>
</feature>
<dbReference type="InterPro" id="IPR001766">
    <property type="entry name" value="Fork_head_dom"/>
</dbReference>
<dbReference type="InterPro" id="IPR030456">
    <property type="entry name" value="TF_fork_head_CS_2"/>
</dbReference>
<feature type="region of interest" description="Disordered" evidence="7">
    <location>
        <begin position="725"/>
        <end position="753"/>
    </location>
</feature>
<dbReference type="Gene3D" id="1.10.10.10">
    <property type="entry name" value="Winged helix-like DNA-binding domain superfamily/Winged helix DNA-binding domain"/>
    <property type="match status" value="1"/>
</dbReference>
<feature type="region of interest" description="Disordered" evidence="7">
    <location>
        <begin position="877"/>
        <end position="911"/>
    </location>
</feature>
<dbReference type="InterPro" id="IPR045912">
    <property type="entry name" value="FOXJ2/3-like"/>
</dbReference>
<feature type="compositionally biased region" description="Basic and acidic residues" evidence="7">
    <location>
        <begin position="462"/>
        <end position="471"/>
    </location>
</feature>
<feature type="DNA-binding region" description="Fork-head" evidence="6">
    <location>
        <begin position="340"/>
        <end position="430"/>
    </location>
</feature>
<feature type="compositionally biased region" description="Low complexity" evidence="7">
    <location>
        <begin position="558"/>
        <end position="569"/>
    </location>
</feature>
<feature type="region of interest" description="Disordered" evidence="7">
    <location>
        <begin position="495"/>
        <end position="526"/>
    </location>
</feature>
<evidence type="ECO:0000313" key="10">
    <source>
        <dbReference type="Proteomes" id="UP000799302"/>
    </source>
</evidence>
<feature type="region of interest" description="Disordered" evidence="7">
    <location>
        <begin position="176"/>
        <end position="199"/>
    </location>
</feature>
<dbReference type="SUPFAM" id="SSF46785">
    <property type="entry name" value="Winged helix' DNA-binding domain"/>
    <property type="match status" value="1"/>
</dbReference>
<evidence type="ECO:0000256" key="3">
    <source>
        <dbReference type="ARBA" id="ARBA00023125"/>
    </source>
</evidence>
<accession>A0A6A6UAG3</accession>
<evidence type="ECO:0000256" key="4">
    <source>
        <dbReference type="ARBA" id="ARBA00023163"/>
    </source>
</evidence>
<dbReference type="SMART" id="SM00339">
    <property type="entry name" value="FH"/>
    <property type="match status" value="1"/>
</dbReference>
<sequence length="911" mass="99807">MTGHGVLEGAFTALKAKGLATNKDRAGNTRCILYTQDTLEKEQPRKLALGKASVLTTHAFTIHAIGLPVPDFYAWSTALDARRAPSFKSTLTPAPSTPVLSRLTSRPTSTRRVSTRIRAQKVFDYTSWFLGKTFIMSPTRRVTQSFDIYQDPLPVSTQLDHSVAYETSPINYQFPPNPLSELSHNQHGSYSTSSGRSPTKKIWRHMPSSILPNAKISLRNIVIPPPEASSFVTDSPQKKLLPQSMSNHVMPKSLEDISMYPFPQFTQFDKENVYRVGNESHQGTLKRKLSASSAIAAPLGEKSTNKKQKKIQHSQEKTTEEPVAIPDPGNWPDIEDDGNKPALSYSQLIAAAIMRSSSRKLTLAQIYKWIQDSYSFYRAPETGWQNSIRHNLSLNKAFVKIIRPKDDPGKGNYWGVVPGHEATFLKEKPKPASTYGSSMPHPNHNKRPSTSQSMSSQLVDSKNVDSAKFPDDELSSDATIPASDPAIHEGIAVDSSLMPPPAKAPRSSPPPGDIHSSPPPAISVREGTPPAAVEFAIPKTLSGANRKRKRTIGGMGDSGYYSSIESSASRNPRPFLTSDADNEHPMRVMGRAEEEIARIRSSSYDSPSKPRQSNGGISSSPFRNGVSHKAPLTPGLFKKPGKPPMSVSPNTSLNEHRKNLKGLLGSPDRNLGVMPSPGHHAFNVSWAPISPPTPKTISDWMQPAPPAMEADLDFGTFFSFDEHGFASPTRSSPLRARTNSQAERNSKRPRLERANTTANILANITSSKINSIPELGPAPTLSPTKGLRSPPRLFSPSKRLSTVEEETLFNTPKFLKKTLLEATTKDDNGFDDISFALNLPSDDSENGVDITQGFQRIGAAAAAPVAALQQNIQHLAPPHWDYPAPMPSPTRPSRQSRPNQGNFIRRSTTMF</sequence>
<dbReference type="AlphaFoldDB" id="A0A6A6UAG3"/>
<dbReference type="EMBL" id="MU004235">
    <property type="protein sequence ID" value="KAF2669172.1"/>
    <property type="molecule type" value="Genomic_DNA"/>
</dbReference>
<feature type="region of interest" description="Disordered" evidence="7">
    <location>
        <begin position="425"/>
        <end position="482"/>
    </location>
</feature>
<keyword evidence="4" id="KW-0804">Transcription</keyword>
<feature type="region of interest" description="Disordered" evidence="7">
    <location>
        <begin position="600"/>
        <end position="653"/>
    </location>
</feature>
<organism evidence="9 10">
    <name type="scientific">Microthyrium microscopicum</name>
    <dbReference type="NCBI Taxonomy" id="703497"/>
    <lineage>
        <taxon>Eukaryota</taxon>
        <taxon>Fungi</taxon>
        <taxon>Dikarya</taxon>
        <taxon>Ascomycota</taxon>
        <taxon>Pezizomycotina</taxon>
        <taxon>Dothideomycetes</taxon>
        <taxon>Dothideomycetes incertae sedis</taxon>
        <taxon>Microthyriales</taxon>
        <taxon>Microthyriaceae</taxon>
        <taxon>Microthyrium</taxon>
    </lineage>
</organism>
<evidence type="ECO:0000256" key="6">
    <source>
        <dbReference type="PROSITE-ProRule" id="PRU00089"/>
    </source>
</evidence>
<dbReference type="GO" id="GO:0005634">
    <property type="term" value="C:nucleus"/>
    <property type="evidence" value="ECO:0007669"/>
    <property type="project" value="UniProtKB-SubCell"/>
</dbReference>
<feature type="region of interest" description="Disordered" evidence="7">
    <location>
        <begin position="88"/>
        <end position="107"/>
    </location>
</feature>
<name>A0A6A6UAG3_9PEZI</name>
<feature type="compositionally biased region" description="Polar residues" evidence="7">
    <location>
        <begin position="600"/>
        <end position="622"/>
    </location>
</feature>
<evidence type="ECO:0000256" key="7">
    <source>
        <dbReference type="SAM" id="MobiDB-lite"/>
    </source>
</evidence>
<reference evidence="9" key="1">
    <citation type="journal article" date="2020" name="Stud. Mycol.">
        <title>101 Dothideomycetes genomes: a test case for predicting lifestyles and emergence of pathogens.</title>
        <authorList>
            <person name="Haridas S."/>
            <person name="Albert R."/>
            <person name="Binder M."/>
            <person name="Bloem J."/>
            <person name="Labutti K."/>
            <person name="Salamov A."/>
            <person name="Andreopoulos B."/>
            <person name="Baker S."/>
            <person name="Barry K."/>
            <person name="Bills G."/>
            <person name="Bluhm B."/>
            <person name="Cannon C."/>
            <person name="Castanera R."/>
            <person name="Culley D."/>
            <person name="Daum C."/>
            <person name="Ezra D."/>
            <person name="Gonzalez J."/>
            <person name="Henrissat B."/>
            <person name="Kuo A."/>
            <person name="Liang C."/>
            <person name="Lipzen A."/>
            <person name="Lutzoni F."/>
            <person name="Magnuson J."/>
            <person name="Mondo S."/>
            <person name="Nolan M."/>
            <person name="Ohm R."/>
            <person name="Pangilinan J."/>
            <person name="Park H.-J."/>
            <person name="Ramirez L."/>
            <person name="Alfaro M."/>
            <person name="Sun H."/>
            <person name="Tritt A."/>
            <person name="Yoshinaga Y."/>
            <person name="Zwiers L.-H."/>
            <person name="Turgeon B."/>
            <person name="Goodwin S."/>
            <person name="Spatafora J."/>
            <person name="Crous P."/>
            <person name="Grigoriev I."/>
        </authorList>
    </citation>
    <scope>NUCLEOTIDE SEQUENCE</scope>
    <source>
        <strain evidence="9">CBS 115976</strain>
    </source>
</reference>
<dbReference type="PANTHER" id="PTHR46078">
    <property type="entry name" value="FORKHEAD BOX PROTEIN J2 FAMILY MEMBER"/>
    <property type="match status" value="1"/>
</dbReference>
<evidence type="ECO:0000313" key="9">
    <source>
        <dbReference type="EMBL" id="KAF2669172.1"/>
    </source>
</evidence>
<feature type="compositionally biased region" description="Pro residues" evidence="7">
    <location>
        <begin position="498"/>
        <end position="521"/>
    </location>
</feature>
<proteinExistence type="predicted"/>
<keyword evidence="10" id="KW-1185">Reference proteome</keyword>
<dbReference type="GO" id="GO:0000978">
    <property type="term" value="F:RNA polymerase II cis-regulatory region sequence-specific DNA binding"/>
    <property type="evidence" value="ECO:0007669"/>
    <property type="project" value="TreeGrafter"/>
</dbReference>
<dbReference type="FunFam" id="1.10.10.10:FF:000260">
    <property type="entry name" value="Forkhead transcription factor (Sep1)"/>
    <property type="match status" value="1"/>
</dbReference>
<comment type="subcellular location">
    <subcellularLocation>
        <location evidence="1 6">Nucleus</location>
    </subcellularLocation>
</comment>
<evidence type="ECO:0000256" key="2">
    <source>
        <dbReference type="ARBA" id="ARBA00023015"/>
    </source>
</evidence>